<dbReference type="OrthoDB" id="3598762at2"/>
<name>A0A3A1YYU5_9BURK</name>
<evidence type="ECO:0000313" key="1">
    <source>
        <dbReference type="EMBL" id="RIY41980.1"/>
    </source>
</evidence>
<sequence length="262" mass="29332">MEHLIKDALAAGTALAAQQAVGDGPGKIAVLPEGYEVQSLEKFGLTPDRKRGIVKMNDAKSFVEFFNMHADTHSSIYASVNPPGFVGVINDHGTDPAWRDFRVEYSCPHTAEWLEWTRNDKKAMKQSEFAAFIESNLPDIFEPSGADMLEISRTLEAKKKVNFASGIRLANGQQELTYEEDIQGTASKGKLQIPETFKIGIQVLEGGEPYAIECRLRYRINDANLVMWYELVRPHKILEDAAKAVWEQIAVDTNRRIYNGSI</sequence>
<protein>
    <recommendedName>
        <fullName evidence="3">DUF2303 domain-containing protein</fullName>
    </recommendedName>
</protein>
<dbReference type="RefSeq" id="WP_119515206.1">
    <property type="nucleotide sequence ID" value="NZ_NQYH01000001.1"/>
</dbReference>
<reference evidence="1 2" key="1">
    <citation type="submission" date="2017-08" db="EMBL/GenBank/DDBJ databases">
        <title>Pusillimonas indicus sp. nov., a member of the family Alcaligenaceae isolated from surface seawater.</title>
        <authorList>
            <person name="Li J."/>
        </authorList>
    </citation>
    <scope>NUCLEOTIDE SEQUENCE [LARGE SCALE GENOMIC DNA]</scope>
    <source>
        <strain evidence="1 2">L52-1-41</strain>
    </source>
</reference>
<dbReference type="EMBL" id="NQYH01000001">
    <property type="protein sequence ID" value="RIY41980.1"/>
    <property type="molecule type" value="Genomic_DNA"/>
</dbReference>
<organism evidence="1 2">
    <name type="scientific">Neopusillimonas maritima</name>
    <dbReference type="NCBI Taxonomy" id="2026239"/>
    <lineage>
        <taxon>Bacteria</taxon>
        <taxon>Pseudomonadati</taxon>
        <taxon>Pseudomonadota</taxon>
        <taxon>Betaproteobacteria</taxon>
        <taxon>Burkholderiales</taxon>
        <taxon>Alcaligenaceae</taxon>
        <taxon>Neopusillimonas</taxon>
    </lineage>
</organism>
<accession>A0A3A1YYU5</accession>
<dbReference type="AlphaFoldDB" id="A0A3A1YYU5"/>
<comment type="caution">
    <text evidence="1">The sequence shown here is derived from an EMBL/GenBank/DDBJ whole genome shotgun (WGS) entry which is preliminary data.</text>
</comment>
<evidence type="ECO:0000313" key="2">
    <source>
        <dbReference type="Proteomes" id="UP000266206"/>
    </source>
</evidence>
<dbReference type="Proteomes" id="UP000266206">
    <property type="component" value="Unassembled WGS sequence"/>
</dbReference>
<dbReference type="Pfam" id="PF10065">
    <property type="entry name" value="DUF2303"/>
    <property type="match status" value="1"/>
</dbReference>
<dbReference type="InterPro" id="IPR019276">
    <property type="entry name" value="DUF2303"/>
</dbReference>
<evidence type="ECO:0008006" key="3">
    <source>
        <dbReference type="Google" id="ProtNLM"/>
    </source>
</evidence>
<gene>
    <name evidence="1" type="ORF">CJP73_00600</name>
</gene>
<proteinExistence type="predicted"/>